<dbReference type="EMBL" id="CAUJNA010000335">
    <property type="protein sequence ID" value="CAJ1375698.1"/>
    <property type="molecule type" value="Genomic_DNA"/>
</dbReference>
<dbReference type="AlphaFoldDB" id="A0AA36HUP8"/>
<keyword evidence="2" id="KW-1185">Reference proteome</keyword>
<evidence type="ECO:0000313" key="2">
    <source>
        <dbReference type="Proteomes" id="UP001178507"/>
    </source>
</evidence>
<sequence>MEEKKRKLISPQRRLQRLFLEEFKKSFFSPNPWYECPEVSFTGNPGKIYDYWMTNRPARDIERICDGKESCGCAWKQLDGRRGVSYVSYNQEGQVVFVREVGEPQGMGKFKENTMKSLQPVIGVMNSITKMLNVADWYLEVEDTEFELPGGSREATSAFAGASGAGSAYTTGMPKRKAHACG</sequence>
<dbReference type="Proteomes" id="UP001178507">
    <property type="component" value="Unassembled WGS sequence"/>
</dbReference>
<comment type="caution">
    <text evidence="1">The sequence shown here is derived from an EMBL/GenBank/DDBJ whole genome shotgun (WGS) entry which is preliminary data.</text>
</comment>
<name>A0AA36HUP8_9DINO</name>
<gene>
    <name evidence="1" type="ORF">EVOR1521_LOCUS4922</name>
</gene>
<reference evidence="1" key="1">
    <citation type="submission" date="2023-08" db="EMBL/GenBank/DDBJ databases">
        <authorList>
            <person name="Chen Y."/>
            <person name="Shah S."/>
            <person name="Dougan E. K."/>
            <person name="Thang M."/>
            <person name="Chan C."/>
        </authorList>
    </citation>
    <scope>NUCLEOTIDE SEQUENCE</scope>
</reference>
<evidence type="ECO:0000313" key="1">
    <source>
        <dbReference type="EMBL" id="CAJ1375698.1"/>
    </source>
</evidence>
<protein>
    <submittedName>
        <fullName evidence="1">Uncharacterized protein</fullName>
    </submittedName>
</protein>
<proteinExistence type="predicted"/>
<accession>A0AA36HUP8</accession>
<organism evidence="1 2">
    <name type="scientific">Effrenium voratum</name>
    <dbReference type="NCBI Taxonomy" id="2562239"/>
    <lineage>
        <taxon>Eukaryota</taxon>
        <taxon>Sar</taxon>
        <taxon>Alveolata</taxon>
        <taxon>Dinophyceae</taxon>
        <taxon>Suessiales</taxon>
        <taxon>Symbiodiniaceae</taxon>
        <taxon>Effrenium</taxon>
    </lineage>
</organism>